<evidence type="ECO:0000256" key="4">
    <source>
        <dbReference type="PROSITE-ProRule" id="PRU01024"/>
    </source>
</evidence>
<dbReference type="InterPro" id="IPR012340">
    <property type="entry name" value="NA-bd_OB-fold"/>
</dbReference>
<protein>
    <submittedName>
        <fullName evidence="6">23S rRNA (Uracil1939-C5)-methyltransferase</fullName>
    </submittedName>
</protein>
<dbReference type="PROSITE" id="PS51687">
    <property type="entry name" value="SAM_MT_RNA_M5U"/>
    <property type="match status" value="1"/>
</dbReference>
<dbReference type="SUPFAM" id="SSF50249">
    <property type="entry name" value="Nucleic acid-binding proteins"/>
    <property type="match status" value="1"/>
</dbReference>
<evidence type="ECO:0000256" key="1">
    <source>
        <dbReference type="ARBA" id="ARBA00022603"/>
    </source>
</evidence>
<dbReference type="Pfam" id="PF05958">
    <property type="entry name" value="tRNA_U5-meth_tr"/>
    <property type="match status" value="1"/>
</dbReference>
<dbReference type="OrthoDB" id="9804590at2"/>
<dbReference type="CDD" id="cd02440">
    <property type="entry name" value="AdoMet_MTases"/>
    <property type="match status" value="1"/>
</dbReference>
<feature type="active site" evidence="5">
    <location>
        <position position="398"/>
    </location>
</feature>
<proteinExistence type="inferred from homology"/>
<keyword evidence="2 4" id="KW-0808">Transferase</keyword>
<dbReference type="PANTHER" id="PTHR11061">
    <property type="entry name" value="RNA M5U METHYLTRANSFERASE"/>
    <property type="match status" value="1"/>
</dbReference>
<dbReference type="GO" id="GO:0070475">
    <property type="term" value="P:rRNA base methylation"/>
    <property type="evidence" value="ECO:0007669"/>
    <property type="project" value="TreeGrafter"/>
</dbReference>
<gene>
    <name evidence="6" type="ORF">SAMN02745191_0084</name>
</gene>
<dbReference type="RefSeq" id="WP_078710551.1">
    <property type="nucleotide sequence ID" value="NZ_FUWY01000001.1"/>
</dbReference>
<feature type="binding site" evidence="4">
    <location>
        <position position="302"/>
    </location>
    <ligand>
        <name>S-adenosyl-L-methionine</name>
        <dbReference type="ChEBI" id="CHEBI:59789"/>
    </ligand>
</feature>
<dbReference type="PANTHER" id="PTHR11061:SF30">
    <property type="entry name" value="TRNA (URACIL(54)-C(5))-METHYLTRANSFERASE"/>
    <property type="match status" value="1"/>
</dbReference>
<dbReference type="SUPFAM" id="SSF53335">
    <property type="entry name" value="S-adenosyl-L-methionine-dependent methyltransferases"/>
    <property type="match status" value="1"/>
</dbReference>
<feature type="active site" description="Nucleophile" evidence="4">
    <location>
        <position position="398"/>
    </location>
</feature>
<dbReference type="InterPro" id="IPR010280">
    <property type="entry name" value="U5_MeTrfase_fam"/>
</dbReference>
<keyword evidence="1 4" id="KW-0489">Methyltransferase</keyword>
<dbReference type="FunFam" id="2.40.50.1070:FF:000003">
    <property type="entry name" value="23S rRNA (Uracil-5-)-methyltransferase RumA"/>
    <property type="match status" value="1"/>
</dbReference>
<feature type="binding site" evidence="4">
    <location>
        <position position="323"/>
    </location>
    <ligand>
        <name>S-adenosyl-L-methionine</name>
        <dbReference type="ChEBI" id="CHEBI:59789"/>
    </ligand>
</feature>
<evidence type="ECO:0000313" key="7">
    <source>
        <dbReference type="Proteomes" id="UP000243297"/>
    </source>
</evidence>
<feature type="binding site" evidence="4">
    <location>
        <position position="273"/>
    </location>
    <ligand>
        <name>S-adenosyl-L-methionine</name>
        <dbReference type="ChEBI" id="CHEBI:59789"/>
    </ligand>
</feature>
<dbReference type="InterPro" id="IPR029063">
    <property type="entry name" value="SAM-dependent_MTases_sf"/>
</dbReference>
<dbReference type="STRING" id="118967.SAMN02745191_0084"/>
<dbReference type="Gene3D" id="2.40.50.1070">
    <property type="match status" value="1"/>
</dbReference>
<sequence length="440" mass="50666">MNKNDKFISTCIGYNTDGLGIVKYNGIVFFVKNMLRDEEGEIVVTSMKKNYGFGKCVQLLKPSIHRVEPICTIYKNCGGCQLQHMDRDEQRYFKHEKVKDCFKSIAHSEPLVHDVLDMENPYRYRNKVQVPVQFEENQLKMGFYRNHTHEIIEFDDCLVQTEESNQIVKRLKELIVKYNCEKIFKHVLIKHAHKTNEVMVVFVVNKYPVNGIEELKRELMNEFENIQSIIVNINTRNDNVVLSNEEIALTSKTMIQEKLHDLKFNISSKSFYQINPDQTQVLYDKAIEYAQITNEDTVVDLYCGTGTIGIIASKYAKKVIGIEIVAEAIEDAKKNAFINDVSNVEFICADAKDGAMKLLERNETIDVVIVDPPRKGCDQITLESIAKMNPKRIIYVSCDPSTLARDSVTLKELGYQIQEVQPVDMFPLTHHVENISVYTR</sequence>
<dbReference type="EMBL" id="FUWY01000001">
    <property type="protein sequence ID" value="SJZ33793.1"/>
    <property type="molecule type" value="Genomic_DNA"/>
</dbReference>
<evidence type="ECO:0000256" key="2">
    <source>
        <dbReference type="ARBA" id="ARBA00022679"/>
    </source>
</evidence>
<dbReference type="InterPro" id="IPR030390">
    <property type="entry name" value="MeTrfase_TrmA_AS"/>
</dbReference>
<evidence type="ECO:0000256" key="5">
    <source>
        <dbReference type="PROSITE-ProRule" id="PRU10015"/>
    </source>
</evidence>
<dbReference type="GO" id="GO:0070041">
    <property type="term" value="F:rRNA (uridine-C5-)-methyltransferase activity"/>
    <property type="evidence" value="ECO:0007669"/>
    <property type="project" value="TreeGrafter"/>
</dbReference>
<evidence type="ECO:0000313" key="6">
    <source>
        <dbReference type="EMBL" id="SJZ33793.1"/>
    </source>
</evidence>
<reference evidence="7" key="1">
    <citation type="submission" date="2017-02" db="EMBL/GenBank/DDBJ databases">
        <authorList>
            <person name="Varghese N."/>
            <person name="Submissions S."/>
        </authorList>
    </citation>
    <scope>NUCLEOTIDE SEQUENCE [LARGE SCALE GENOMIC DNA]</scope>
    <source>
        <strain evidence="7">ATCC 25662</strain>
    </source>
</reference>
<dbReference type="PROSITE" id="PS01230">
    <property type="entry name" value="TRMA_1"/>
    <property type="match status" value="1"/>
</dbReference>
<keyword evidence="7" id="KW-1185">Reference proteome</keyword>
<dbReference type="FunFam" id="3.40.50.150:FF:000009">
    <property type="entry name" value="23S rRNA (Uracil(1939)-C(5))-methyltransferase RlmD"/>
    <property type="match status" value="1"/>
</dbReference>
<accession>A0A1T4JUI3</accession>
<dbReference type="Proteomes" id="UP000243297">
    <property type="component" value="Unassembled WGS sequence"/>
</dbReference>
<feature type="binding site" evidence="4">
    <location>
        <position position="371"/>
    </location>
    <ligand>
        <name>S-adenosyl-L-methionine</name>
        <dbReference type="ChEBI" id="CHEBI:59789"/>
    </ligand>
</feature>
<dbReference type="Gene3D" id="2.40.50.140">
    <property type="entry name" value="Nucleic acid-binding proteins"/>
    <property type="match status" value="1"/>
</dbReference>
<name>A0A1T4JUI3_9FIRM</name>
<comment type="similarity">
    <text evidence="4">Belongs to the class I-like SAM-binding methyltransferase superfamily. RNA M5U methyltransferase family.</text>
</comment>
<dbReference type="AlphaFoldDB" id="A0A1T4JUI3"/>
<keyword evidence="3 4" id="KW-0949">S-adenosyl-L-methionine</keyword>
<dbReference type="NCBIfam" id="TIGR00479">
    <property type="entry name" value="rumA"/>
    <property type="match status" value="1"/>
</dbReference>
<dbReference type="Gene3D" id="3.40.50.150">
    <property type="entry name" value="Vaccinia Virus protein VP39"/>
    <property type="match status" value="1"/>
</dbReference>
<evidence type="ECO:0000256" key="3">
    <source>
        <dbReference type="ARBA" id="ARBA00022691"/>
    </source>
</evidence>
<organism evidence="6 7">
    <name type="scientific">Anaerorhabdus furcosa</name>
    <dbReference type="NCBI Taxonomy" id="118967"/>
    <lineage>
        <taxon>Bacteria</taxon>
        <taxon>Bacillati</taxon>
        <taxon>Bacillota</taxon>
        <taxon>Erysipelotrichia</taxon>
        <taxon>Erysipelotrichales</taxon>
        <taxon>Erysipelotrichaceae</taxon>
        <taxon>Anaerorhabdus</taxon>
    </lineage>
</organism>